<dbReference type="InterPro" id="IPR001633">
    <property type="entry name" value="EAL_dom"/>
</dbReference>
<dbReference type="GO" id="GO:0071111">
    <property type="term" value="F:cyclic-guanylate-specific phosphodiesterase activity"/>
    <property type="evidence" value="ECO:0007669"/>
    <property type="project" value="InterPro"/>
</dbReference>
<dbReference type="InterPro" id="IPR011006">
    <property type="entry name" value="CheY-like_superfamily"/>
</dbReference>
<dbReference type="InterPro" id="IPR035919">
    <property type="entry name" value="EAL_sf"/>
</dbReference>
<sequence length="404" mass="44118">MSDAQLAPRSRFGRRRVTPHACVVTERPHLRAFLSETLGELGFVVHACDDGRAVSAATAAAAIDLVVLPVLTGGPAAADRLNRLAAEQSEAALLLLGPQDCPALAEAQQLAEDLGLSVLRPLGTPFRFEQLSARIAHIAPPRATPRAVVDVEEALANHWLELWYQPKIDVATRHIRGAEALLRLRHPQWGIVEPAQFLASGEVPWRAVSALVMMRAMTDWLSFARRGSAVDLAINIPLAVLRDDAFMRFLCREVPDHPLFRGLIVEIGCDEIVADTDTAVAVARQLRFSTIGVSVDDAGPEWRPLPALPDFPFVELKADGAVVNGCSRDSAKRALLRDMVEHAKRVGVPTVAEGVETEDDLITVRELGFDMVQGFVFARAMDSKKFARLLPRFESPALGLPTRR</sequence>
<gene>
    <name evidence="2" type="ORF">CH341_24905</name>
</gene>
<dbReference type="SMART" id="SM00052">
    <property type="entry name" value="EAL"/>
    <property type="match status" value="1"/>
</dbReference>
<dbReference type="Pfam" id="PF00563">
    <property type="entry name" value="EAL"/>
    <property type="match status" value="1"/>
</dbReference>
<dbReference type="InterPro" id="IPR050706">
    <property type="entry name" value="Cyclic-di-GMP_PDE-like"/>
</dbReference>
<name>A0A327KQI1_9BRAD</name>
<dbReference type="SUPFAM" id="SSF141868">
    <property type="entry name" value="EAL domain-like"/>
    <property type="match status" value="1"/>
</dbReference>
<comment type="caution">
    <text evidence="2">The sequence shown here is derived from an EMBL/GenBank/DDBJ whole genome shotgun (WGS) entry which is preliminary data.</text>
</comment>
<dbReference type="Proteomes" id="UP000249130">
    <property type="component" value="Unassembled WGS sequence"/>
</dbReference>
<keyword evidence="3" id="KW-1185">Reference proteome</keyword>
<dbReference type="PROSITE" id="PS50883">
    <property type="entry name" value="EAL"/>
    <property type="match status" value="1"/>
</dbReference>
<organism evidence="2 3">
    <name type="scientific">Rhodoplanes roseus</name>
    <dbReference type="NCBI Taxonomy" id="29409"/>
    <lineage>
        <taxon>Bacteria</taxon>
        <taxon>Pseudomonadati</taxon>
        <taxon>Pseudomonadota</taxon>
        <taxon>Alphaproteobacteria</taxon>
        <taxon>Hyphomicrobiales</taxon>
        <taxon>Nitrobacteraceae</taxon>
        <taxon>Rhodoplanes</taxon>
    </lineage>
</organism>
<accession>A0A327KQI1</accession>
<dbReference type="EMBL" id="NPEX01000261">
    <property type="protein sequence ID" value="RAI39893.1"/>
    <property type="molecule type" value="Genomic_DNA"/>
</dbReference>
<dbReference type="CDD" id="cd01948">
    <property type="entry name" value="EAL"/>
    <property type="match status" value="1"/>
</dbReference>
<dbReference type="RefSeq" id="WP_111421704.1">
    <property type="nucleotide sequence ID" value="NZ_NPEX01000261.1"/>
</dbReference>
<evidence type="ECO:0000259" key="1">
    <source>
        <dbReference type="PROSITE" id="PS50883"/>
    </source>
</evidence>
<dbReference type="Gene3D" id="3.20.20.450">
    <property type="entry name" value="EAL domain"/>
    <property type="match status" value="1"/>
</dbReference>
<proteinExistence type="predicted"/>
<reference evidence="2 3" key="1">
    <citation type="submission" date="2017-07" db="EMBL/GenBank/DDBJ databases">
        <title>Draft Genome Sequences of Select Purple Nonsulfur Bacteria.</title>
        <authorList>
            <person name="Lasarre B."/>
            <person name="Mckinlay J.B."/>
        </authorList>
    </citation>
    <scope>NUCLEOTIDE SEQUENCE [LARGE SCALE GENOMIC DNA]</scope>
    <source>
        <strain evidence="2 3">DSM 5909</strain>
    </source>
</reference>
<dbReference type="PANTHER" id="PTHR33121">
    <property type="entry name" value="CYCLIC DI-GMP PHOSPHODIESTERASE PDEF"/>
    <property type="match status" value="1"/>
</dbReference>
<dbReference type="AlphaFoldDB" id="A0A327KQI1"/>
<dbReference type="PANTHER" id="PTHR33121:SF70">
    <property type="entry name" value="SIGNALING PROTEIN YKOW"/>
    <property type="match status" value="1"/>
</dbReference>
<evidence type="ECO:0000313" key="3">
    <source>
        <dbReference type="Proteomes" id="UP000249130"/>
    </source>
</evidence>
<feature type="non-terminal residue" evidence="2">
    <location>
        <position position="404"/>
    </location>
</feature>
<feature type="domain" description="EAL" evidence="1">
    <location>
        <begin position="144"/>
        <end position="394"/>
    </location>
</feature>
<dbReference type="SUPFAM" id="SSF52172">
    <property type="entry name" value="CheY-like"/>
    <property type="match status" value="1"/>
</dbReference>
<evidence type="ECO:0000313" key="2">
    <source>
        <dbReference type="EMBL" id="RAI39893.1"/>
    </source>
</evidence>
<protein>
    <recommendedName>
        <fullName evidence="1">EAL domain-containing protein</fullName>
    </recommendedName>
</protein>